<dbReference type="Proteomes" id="UP001210538">
    <property type="component" value="Plasmid unnamed1"/>
</dbReference>
<dbReference type="RefSeq" id="WP_265217147.1">
    <property type="nucleotide sequence ID" value="NZ_CP116348.1"/>
</dbReference>
<name>A0AAX3LI31_9ENTR</name>
<accession>A0AAX3LI31</accession>
<evidence type="ECO:0000313" key="2">
    <source>
        <dbReference type="Proteomes" id="UP001210538"/>
    </source>
</evidence>
<dbReference type="EMBL" id="CP116348">
    <property type="protein sequence ID" value="WCE15975.1"/>
    <property type="molecule type" value="Genomic_DNA"/>
</dbReference>
<evidence type="ECO:0000313" key="1">
    <source>
        <dbReference type="EMBL" id="WCE15975.1"/>
    </source>
</evidence>
<sequence>MTDISNMPGMEFLPFYNKLNALNAGIAPDTPSLDIPGKAIQA</sequence>
<organism evidence="1 2">
    <name type="scientific">Enterobacter ludwigii</name>
    <dbReference type="NCBI Taxonomy" id="299767"/>
    <lineage>
        <taxon>Bacteria</taxon>
        <taxon>Pseudomonadati</taxon>
        <taxon>Pseudomonadota</taxon>
        <taxon>Gammaproteobacteria</taxon>
        <taxon>Enterobacterales</taxon>
        <taxon>Enterobacteriaceae</taxon>
        <taxon>Enterobacter</taxon>
        <taxon>Enterobacter cloacae complex</taxon>
    </lineage>
</organism>
<gene>
    <name evidence="1" type="ORF">PHA72_26950</name>
</gene>
<protein>
    <submittedName>
        <fullName evidence="1">Uncharacterized protein</fullName>
    </submittedName>
</protein>
<proteinExistence type="predicted"/>
<reference evidence="1 2" key="1">
    <citation type="submission" date="2023-01" db="EMBL/GenBank/DDBJ databases">
        <title>Genome sequence resource and annotation of Enterobacter ludwigii, an economically important pathogen of seedling wilt with strawberry.</title>
        <authorList>
            <person name="Xie Y."/>
        </authorList>
    </citation>
    <scope>NUCLEOTIDE SEQUENCE [LARGE SCALE GENOMIC DNA]</scope>
    <source>
        <strain evidence="1 2">CM-TZ4</strain>
        <plasmid evidence="1 2">unnamed1</plasmid>
    </source>
</reference>
<keyword evidence="2" id="KW-1185">Reference proteome</keyword>
<geneLocation type="plasmid" evidence="1 2">
    <name>unnamed1</name>
</geneLocation>
<keyword evidence="1" id="KW-0614">Plasmid</keyword>
<dbReference type="AlphaFoldDB" id="A0AAX3LI31"/>